<accession>A0A3S5BPR9</accession>
<reference evidence="1" key="1">
    <citation type="submission" date="2018-11" db="EMBL/GenBank/DDBJ databases">
        <authorList>
            <consortium name="Pathogen Informatics"/>
        </authorList>
    </citation>
    <scope>NUCLEOTIDE SEQUENCE</scope>
</reference>
<name>A0A3S5BPR9_9PLAT</name>
<sequence length="310" mass="34176">MVTHATKEPRICGLCGYELWTEDNGRVIYTIPSKHDDKTKAFGKFSSQCSTSGPGLMILKGLAFNQQNGSLGTDSCPDPALSDSIIWRLVQTHERWHYSNMAVALPVTSAHFLPLPLIGHLLSTGSNQGQRLLPWLTSLLTSGTEVTTRDQLTELLRRYDRKIHAIAARCQSPEGRSTPHALSKSLTFEGQATTTVATPTGMTTFSDNLESAITSLGAWKSFPSVTENQAPKSVGSIKELLMSDTDDFVGLLKDTDTTAEKEQNTELDAWNPQAEAEKISSPNRIILPPELYKWLLKCRMNNVLAQSRNE</sequence>
<dbReference type="AlphaFoldDB" id="A0A3S5BPR9"/>
<evidence type="ECO:0000313" key="1">
    <source>
        <dbReference type="EMBL" id="VEL12570.1"/>
    </source>
</evidence>
<keyword evidence="2" id="KW-1185">Reference proteome</keyword>
<protein>
    <submittedName>
        <fullName evidence="1">Uncharacterized protein</fullName>
    </submittedName>
</protein>
<proteinExistence type="predicted"/>
<gene>
    <name evidence="1" type="ORF">PXEA_LOCUS6010</name>
</gene>
<organism evidence="1 2">
    <name type="scientific">Protopolystoma xenopodis</name>
    <dbReference type="NCBI Taxonomy" id="117903"/>
    <lineage>
        <taxon>Eukaryota</taxon>
        <taxon>Metazoa</taxon>
        <taxon>Spiralia</taxon>
        <taxon>Lophotrochozoa</taxon>
        <taxon>Platyhelminthes</taxon>
        <taxon>Monogenea</taxon>
        <taxon>Polyopisthocotylea</taxon>
        <taxon>Polystomatidea</taxon>
        <taxon>Polystomatidae</taxon>
        <taxon>Protopolystoma</taxon>
    </lineage>
</organism>
<dbReference type="Proteomes" id="UP000784294">
    <property type="component" value="Unassembled WGS sequence"/>
</dbReference>
<evidence type="ECO:0000313" key="2">
    <source>
        <dbReference type="Proteomes" id="UP000784294"/>
    </source>
</evidence>
<dbReference type="EMBL" id="CAAALY010015148">
    <property type="protein sequence ID" value="VEL12570.1"/>
    <property type="molecule type" value="Genomic_DNA"/>
</dbReference>
<comment type="caution">
    <text evidence="1">The sequence shown here is derived from an EMBL/GenBank/DDBJ whole genome shotgun (WGS) entry which is preliminary data.</text>
</comment>